<organism evidence="3 4">
    <name type="scientific">Lactobacillus nasalidis</name>
    <dbReference type="NCBI Taxonomy" id="2797258"/>
    <lineage>
        <taxon>Bacteria</taxon>
        <taxon>Bacillati</taxon>
        <taxon>Bacillota</taxon>
        <taxon>Bacilli</taxon>
        <taxon>Lactobacillales</taxon>
        <taxon>Lactobacillaceae</taxon>
        <taxon>Lactobacillus</taxon>
    </lineage>
</organism>
<proteinExistence type="predicted"/>
<dbReference type="InterPro" id="IPR011279">
    <property type="entry name" value="Chorismate_mutase_GmP"/>
</dbReference>
<evidence type="ECO:0000313" key="3">
    <source>
        <dbReference type="EMBL" id="GHW00542.1"/>
    </source>
</evidence>
<dbReference type="SUPFAM" id="SSF48600">
    <property type="entry name" value="Chorismate mutase II"/>
    <property type="match status" value="1"/>
</dbReference>
<dbReference type="Gene3D" id="1.20.59.10">
    <property type="entry name" value="Chorismate mutase"/>
    <property type="match status" value="1"/>
</dbReference>
<dbReference type="Pfam" id="PF01817">
    <property type="entry name" value="CM_2"/>
    <property type="match status" value="1"/>
</dbReference>
<dbReference type="Proteomes" id="UP000616547">
    <property type="component" value="Unassembled WGS sequence"/>
</dbReference>
<evidence type="ECO:0000313" key="4">
    <source>
        <dbReference type="Proteomes" id="UP000616547"/>
    </source>
</evidence>
<evidence type="ECO:0000259" key="2">
    <source>
        <dbReference type="PROSITE" id="PS51168"/>
    </source>
</evidence>
<dbReference type="InterPro" id="IPR036979">
    <property type="entry name" value="CM_dom_sf"/>
</dbReference>
<dbReference type="PROSITE" id="PS51168">
    <property type="entry name" value="CHORISMATE_MUT_2"/>
    <property type="match status" value="1"/>
</dbReference>
<evidence type="ECO:0000256" key="1">
    <source>
        <dbReference type="ARBA" id="ARBA00023235"/>
    </source>
</evidence>
<protein>
    <submittedName>
        <fullName evidence="3">Chorismate mutase</fullName>
    </submittedName>
</protein>
<dbReference type="InterPro" id="IPR051331">
    <property type="entry name" value="Chorismate_mutase-related"/>
</dbReference>
<accession>A0ABQ3W6L7</accession>
<keyword evidence="4" id="KW-1185">Reference proteome</keyword>
<feature type="domain" description="Chorismate mutase" evidence="2">
    <location>
        <begin position="1"/>
        <end position="88"/>
    </location>
</feature>
<gene>
    <name evidence="3" type="ORF">lacNasYZ03_02290</name>
</gene>
<comment type="caution">
    <text evidence="3">The sequence shown here is derived from an EMBL/GenBank/DDBJ whole genome shotgun (WGS) entry which is preliminary data.</text>
</comment>
<dbReference type="SMART" id="SM00830">
    <property type="entry name" value="CM_2"/>
    <property type="match status" value="1"/>
</dbReference>
<dbReference type="NCBIfam" id="TIGR01805">
    <property type="entry name" value="CM_mono_grmpos"/>
    <property type="match status" value="1"/>
</dbReference>
<dbReference type="RefSeq" id="WP_201332051.1">
    <property type="nucleotide sequence ID" value="NZ_BOCG01000606.1"/>
</dbReference>
<reference evidence="4" key="1">
    <citation type="submission" date="2021-01" db="EMBL/GenBank/DDBJ databases">
        <title>Draft genome sequence of Nasalis larvatus strain YZ03.</title>
        <authorList>
            <person name="Suzuki-Hashido N."/>
            <person name="Tsuchida S."/>
            <person name="Hayakawa T."/>
        </authorList>
    </citation>
    <scope>NUCLEOTIDE SEQUENCE [LARGE SCALE GENOMIC DNA]</scope>
    <source>
        <strain evidence="4">YZ03</strain>
    </source>
</reference>
<dbReference type="InterPro" id="IPR002701">
    <property type="entry name" value="CM_II_prokaryot"/>
</dbReference>
<name>A0ABQ3W6L7_9LACO</name>
<dbReference type="PANTHER" id="PTHR38041">
    <property type="entry name" value="CHORISMATE MUTASE"/>
    <property type="match status" value="1"/>
</dbReference>
<sequence length="89" mass="10215">MAELTNLRARIDEVDQELVQALVKRYDLVLQVARAKQASGRAVFDPEREKQVLAKVNRLAGRPEYGRALEAVYQEIMDQAKELERDFLA</sequence>
<dbReference type="InterPro" id="IPR036263">
    <property type="entry name" value="Chorismate_II_sf"/>
</dbReference>
<dbReference type="PANTHER" id="PTHR38041:SF1">
    <property type="entry name" value="CHORISMATE MUTASE"/>
    <property type="match status" value="1"/>
</dbReference>
<keyword evidence="1" id="KW-0413">Isomerase</keyword>
<dbReference type="EMBL" id="BOCI01000067">
    <property type="protein sequence ID" value="GHW00542.1"/>
    <property type="molecule type" value="Genomic_DNA"/>
</dbReference>